<dbReference type="InterPro" id="IPR031322">
    <property type="entry name" value="Shikimate/glucono_kinase"/>
</dbReference>
<comment type="catalytic activity">
    <reaction evidence="10 11">
        <text>shikimate + ATP = 3-phosphoshikimate + ADP + H(+)</text>
        <dbReference type="Rhea" id="RHEA:13121"/>
        <dbReference type="ChEBI" id="CHEBI:15378"/>
        <dbReference type="ChEBI" id="CHEBI:30616"/>
        <dbReference type="ChEBI" id="CHEBI:36208"/>
        <dbReference type="ChEBI" id="CHEBI:145989"/>
        <dbReference type="ChEBI" id="CHEBI:456216"/>
        <dbReference type="EC" id="2.7.1.71"/>
    </reaction>
</comment>
<keyword evidence="13" id="KW-1185">Reference proteome</keyword>
<evidence type="ECO:0000256" key="4">
    <source>
        <dbReference type="ARBA" id="ARBA00022605"/>
    </source>
</evidence>
<keyword evidence="6 11" id="KW-0547">Nucleotide-binding</keyword>
<dbReference type="Pfam" id="PF01202">
    <property type="entry name" value="SKI"/>
    <property type="match status" value="1"/>
</dbReference>
<dbReference type="GO" id="GO:0016301">
    <property type="term" value="F:kinase activity"/>
    <property type="evidence" value="ECO:0007669"/>
    <property type="project" value="UniProtKB-KW"/>
</dbReference>
<evidence type="ECO:0000256" key="7">
    <source>
        <dbReference type="ARBA" id="ARBA00022777"/>
    </source>
</evidence>
<feature type="binding site" evidence="11">
    <location>
        <begin position="14"/>
        <end position="19"/>
    </location>
    <ligand>
        <name>ATP</name>
        <dbReference type="ChEBI" id="CHEBI:30616"/>
    </ligand>
</feature>
<evidence type="ECO:0000256" key="2">
    <source>
        <dbReference type="ARBA" id="ARBA00006997"/>
    </source>
</evidence>
<feature type="binding site" evidence="11">
    <location>
        <position position="60"/>
    </location>
    <ligand>
        <name>substrate</name>
    </ligand>
</feature>
<keyword evidence="11" id="KW-0963">Cytoplasm</keyword>
<organism evidence="12 13">
    <name type="scientific">Scytonema hofmannii FACHB-248</name>
    <dbReference type="NCBI Taxonomy" id="1842502"/>
    <lineage>
        <taxon>Bacteria</taxon>
        <taxon>Bacillati</taxon>
        <taxon>Cyanobacteriota</taxon>
        <taxon>Cyanophyceae</taxon>
        <taxon>Nostocales</taxon>
        <taxon>Scytonemataceae</taxon>
        <taxon>Scytonema</taxon>
    </lineage>
</organism>
<keyword evidence="5 11" id="KW-0808">Transferase</keyword>
<evidence type="ECO:0000256" key="1">
    <source>
        <dbReference type="ARBA" id="ARBA00004842"/>
    </source>
</evidence>
<dbReference type="RefSeq" id="WP_038296294.1">
    <property type="nucleotide sequence ID" value="NZ_JACJTA010000131.1"/>
</dbReference>
<dbReference type="PROSITE" id="PS01128">
    <property type="entry name" value="SHIKIMATE_KINASE"/>
    <property type="match status" value="1"/>
</dbReference>
<keyword evidence="9 11" id="KW-0057">Aromatic amino acid biosynthesis</keyword>
<dbReference type="Gene3D" id="3.40.50.300">
    <property type="entry name" value="P-loop containing nucleotide triphosphate hydrolases"/>
    <property type="match status" value="1"/>
</dbReference>
<dbReference type="EC" id="2.7.1.71" evidence="3 11"/>
<accession>A0ABR8H0W9</accession>
<reference evidence="12 13" key="1">
    <citation type="journal article" date="2020" name="ISME J.">
        <title>Comparative genomics reveals insights into cyanobacterial evolution and habitat adaptation.</title>
        <authorList>
            <person name="Chen M.Y."/>
            <person name="Teng W.K."/>
            <person name="Zhao L."/>
            <person name="Hu C.X."/>
            <person name="Zhou Y.K."/>
            <person name="Han B.P."/>
            <person name="Song L.R."/>
            <person name="Shu W.S."/>
        </authorList>
    </citation>
    <scope>NUCLEOTIDE SEQUENCE [LARGE SCALE GENOMIC DNA]</scope>
    <source>
        <strain evidence="12 13">FACHB-248</strain>
    </source>
</reference>
<name>A0ABR8H0W9_9CYAN</name>
<evidence type="ECO:0000313" key="12">
    <source>
        <dbReference type="EMBL" id="MBD2609149.1"/>
    </source>
</evidence>
<dbReference type="HAMAP" id="MF_00109">
    <property type="entry name" value="Shikimate_kinase"/>
    <property type="match status" value="1"/>
</dbReference>
<evidence type="ECO:0000256" key="9">
    <source>
        <dbReference type="ARBA" id="ARBA00023141"/>
    </source>
</evidence>
<proteinExistence type="inferred from homology"/>
<comment type="similarity">
    <text evidence="2 11">Belongs to the shikimate kinase family.</text>
</comment>
<keyword evidence="11" id="KW-0479">Metal-binding</keyword>
<dbReference type="SUPFAM" id="SSF52540">
    <property type="entry name" value="P-loop containing nucleoside triphosphate hydrolases"/>
    <property type="match status" value="1"/>
</dbReference>
<keyword evidence="11" id="KW-0460">Magnesium</keyword>
<dbReference type="EMBL" id="JACJTA010000131">
    <property type="protein sequence ID" value="MBD2609149.1"/>
    <property type="molecule type" value="Genomic_DNA"/>
</dbReference>
<evidence type="ECO:0000256" key="10">
    <source>
        <dbReference type="ARBA" id="ARBA00048567"/>
    </source>
</evidence>
<gene>
    <name evidence="11" type="primary">aroK</name>
    <name evidence="12" type="ORF">H6G81_32700</name>
</gene>
<comment type="pathway">
    <text evidence="1 11">Metabolic intermediate biosynthesis; chorismate biosynthesis; chorismate from D-erythrose 4-phosphate and phosphoenolpyruvate: step 5/7.</text>
</comment>
<evidence type="ECO:0000256" key="11">
    <source>
        <dbReference type="HAMAP-Rule" id="MF_00109"/>
    </source>
</evidence>
<dbReference type="InterPro" id="IPR027417">
    <property type="entry name" value="P-loop_NTPase"/>
</dbReference>
<feature type="binding site" evidence="11">
    <location>
        <position position="119"/>
    </location>
    <ligand>
        <name>ATP</name>
        <dbReference type="ChEBI" id="CHEBI:30616"/>
    </ligand>
</feature>
<dbReference type="PANTHER" id="PTHR21087">
    <property type="entry name" value="SHIKIMATE KINASE"/>
    <property type="match status" value="1"/>
</dbReference>
<dbReference type="InterPro" id="IPR000623">
    <property type="entry name" value="Shikimate_kinase/TSH1"/>
</dbReference>
<dbReference type="InterPro" id="IPR023000">
    <property type="entry name" value="Shikimate_kinase_CS"/>
</dbReference>
<keyword evidence="4 11" id="KW-0028">Amino-acid biosynthesis</keyword>
<evidence type="ECO:0000256" key="3">
    <source>
        <dbReference type="ARBA" id="ARBA00012154"/>
    </source>
</evidence>
<evidence type="ECO:0000256" key="6">
    <source>
        <dbReference type="ARBA" id="ARBA00022741"/>
    </source>
</evidence>
<evidence type="ECO:0000256" key="5">
    <source>
        <dbReference type="ARBA" id="ARBA00022679"/>
    </source>
</evidence>
<comment type="cofactor">
    <cofactor evidence="11">
        <name>Mg(2+)</name>
        <dbReference type="ChEBI" id="CHEBI:18420"/>
    </cofactor>
    <text evidence="11">Binds 1 Mg(2+) ion per subunit.</text>
</comment>
<comment type="function">
    <text evidence="11">Catalyzes the specific phosphorylation of the 3-hydroxyl group of shikimic acid using ATP as a cosubstrate.</text>
</comment>
<keyword evidence="7 11" id="KW-0418">Kinase</keyword>
<evidence type="ECO:0000256" key="8">
    <source>
        <dbReference type="ARBA" id="ARBA00022840"/>
    </source>
</evidence>
<comment type="subunit">
    <text evidence="11">Monomer.</text>
</comment>
<comment type="caution">
    <text evidence="12">The sequence shown here is derived from an EMBL/GenBank/DDBJ whole genome shotgun (WGS) entry which is preliminary data.</text>
</comment>
<keyword evidence="8 11" id="KW-0067">ATP-binding</keyword>
<comment type="subcellular location">
    <subcellularLocation>
        <location evidence="11">Cytoplasm</location>
    </subcellularLocation>
</comment>
<feature type="binding site" evidence="11">
    <location>
        <position position="18"/>
    </location>
    <ligand>
        <name>Mg(2+)</name>
        <dbReference type="ChEBI" id="CHEBI:18420"/>
    </ligand>
</feature>
<protein>
    <recommendedName>
        <fullName evidence="3 11">Shikimate kinase</fullName>
        <shortName evidence="11">SK</shortName>
        <ecNumber evidence="3 11">2.7.1.71</ecNumber>
    </recommendedName>
</protein>
<dbReference type="Proteomes" id="UP000660380">
    <property type="component" value="Unassembled WGS sequence"/>
</dbReference>
<evidence type="ECO:0000313" key="13">
    <source>
        <dbReference type="Proteomes" id="UP000660380"/>
    </source>
</evidence>
<comment type="caution">
    <text evidence="11">Lacks conserved residue(s) required for the propagation of feature annotation.</text>
</comment>
<dbReference type="PRINTS" id="PR01100">
    <property type="entry name" value="SHIKIMTKNASE"/>
</dbReference>
<dbReference type="CDD" id="cd00464">
    <property type="entry name" value="SK"/>
    <property type="match status" value="1"/>
</dbReference>
<dbReference type="PANTHER" id="PTHR21087:SF16">
    <property type="entry name" value="SHIKIMATE KINASE 1, CHLOROPLASTIC"/>
    <property type="match status" value="1"/>
</dbReference>
<feature type="binding site" evidence="11">
    <location>
        <position position="82"/>
    </location>
    <ligand>
        <name>substrate</name>
    </ligand>
</feature>
<feature type="binding site" evidence="11">
    <location>
        <position position="36"/>
    </location>
    <ligand>
        <name>substrate</name>
    </ligand>
</feature>
<feature type="binding site" evidence="11">
    <location>
        <position position="138"/>
    </location>
    <ligand>
        <name>substrate</name>
    </ligand>
</feature>
<sequence>MLKGVNLYLIGMMGAGKTTVGRELAKQLRYGFLDADNVIEETTKQSINQLFALEGEAGFRQIESDVLAQICSFTKLVISTGGGVILQQKNWSYLRHGLIVWLDVPVELLCTRLALDTTRPLLQDVDLKQKLRSLLEQRQSLYNQADLRISVSDEETPTKTATRVLEAIPTVLKQATDVET</sequence>